<sequence length="211" mass="23245">MADDDLTPSDGAVLLALMAEARAMLNTELFELYGIDVRKPQRDKLNRLRLLRSVRSRRTYQHDLDEKGWVRLQTPVDVSSPRARAIGGALLAVHLNLLNRVVPRSEFESLGEMFSRAAVTPTRRPGNLEIRLRGAYTALTAEPGGWVSLTRIRPFFTDVAPADLDAALVSLSRGGDVNLVPENNQKMLTDADWAASVHIGGQDKHLLAIGV</sequence>
<evidence type="ECO:0008006" key="3">
    <source>
        <dbReference type="Google" id="ProtNLM"/>
    </source>
</evidence>
<accession>A0ABT0JYC8</accession>
<protein>
    <recommendedName>
        <fullName evidence="3">DUF222 domain-containing protein</fullName>
    </recommendedName>
</protein>
<organism evidence="1 2">
    <name type="scientific">Frankia umida</name>
    <dbReference type="NCBI Taxonomy" id="573489"/>
    <lineage>
        <taxon>Bacteria</taxon>
        <taxon>Bacillati</taxon>
        <taxon>Actinomycetota</taxon>
        <taxon>Actinomycetes</taxon>
        <taxon>Frankiales</taxon>
        <taxon>Frankiaceae</taxon>
        <taxon>Frankia</taxon>
    </lineage>
</organism>
<dbReference type="Proteomes" id="UP001201873">
    <property type="component" value="Unassembled WGS sequence"/>
</dbReference>
<keyword evidence="2" id="KW-1185">Reference proteome</keyword>
<dbReference type="EMBL" id="JALKFT010000010">
    <property type="protein sequence ID" value="MCK9876548.1"/>
    <property type="molecule type" value="Genomic_DNA"/>
</dbReference>
<gene>
    <name evidence="1" type="ORF">MXD59_12305</name>
</gene>
<dbReference type="RefSeq" id="WP_248824794.1">
    <property type="nucleotide sequence ID" value="NZ_JALKFT010000010.1"/>
</dbReference>
<evidence type="ECO:0000313" key="1">
    <source>
        <dbReference type="EMBL" id="MCK9876548.1"/>
    </source>
</evidence>
<comment type="caution">
    <text evidence="1">The sequence shown here is derived from an EMBL/GenBank/DDBJ whole genome shotgun (WGS) entry which is preliminary data.</text>
</comment>
<proteinExistence type="predicted"/>
<reference evidence="1 2" key="1">
    <citation type="submission" date="2022-04" db="EMBL/GenBank/DDBJ databases">
        <title>Genome diversity in the genus Frankia.</title>
        <authorList>
            <person name="Carlos-Shanley C."/>
            <person name="Hahn D."/>
        </authorList>
    </citation>
    <scope>NUCLEOTIDE SEQUENCE [LARGE SCALE GENOMIC DNA]</scope>
    <source>
        <strain evidence="1 2">Ag45/Mut15</strain>
    </source>
</reference>
<name>A0ABT0JYC8_9ACTN</name>
<evidence type="ECO:0000313" key="2">
    <source>
        <dbReference type="Proteomes" id="UP001201873"/>
    </source>
</evidence>